<proteinExistence type="predicted"/>
<evidence type="ECO:0000313" key="2">
    <source>
        <dbReference type="EMBL" id="KAL2841774.1"/>
    </source>
</evidence>
<dbReference type="GeneID" id="98152185"/>
<name>A0ABR4JP19_9EURO</name>
<dbReference type="Proteomes" id="UP001610444">
    <property type="component" value="Unassembled WGS sequence"/>
</dbReference>
<dbReference type="RefSeq" id="XP_070894730.1">
    <property type="nucleotide sequence ID" value="XM_071037021.1"/>
</dbReference>
<sequence>MVASMSLAVVFYVHETNHPHERAGIVLEAARRKLVNVCRGWRALRRDRSAAHASLILIPSGVVVISLLPGASTYGHRQQSIQGPLDRMSLGSSAREPKAATKVCLKQYLAYVLVNF</sequence>
<keyword evidence="1" id="KW-1133">Transmembrane helix</keyword>
<gene>
    <name evidence="2" type="ORF">BJX68DRAFT_169046</name>
</gene>
<keyword evidence="1" id="KW-0472">Membrane</keyword>
<dbReference type="EMBL" id="JBFXLR010000055">
    <property type="protein sequence ID" value="KAL2841774.1"/>
    <property type="molecule type" value="Genomic_DNA"/>
</dbReference>
<organism evidence="2 3">
    <name type="scientific">Aspergillus pseudodeflectus</name>
    <dbReference type="NCBI Taxonomy" id="176178"/>
    <lineage>
        <taxon>Eukaryota</taxon>
        <taxon>Fungi</taxon>
        <taxon>Dikarya</taxon>
        <taxon>Ascomycota</taxon>
        <taxon>Pezizomycotina</taxon>
        <taxon>Eurotiomycetes</taxon>
        <taxon>Eurotiomycetidae</taxon>
        <taxon>Eurotiales</taxon>
        <taxon>Aspergillaceae</taxon>
        <taxon>Aspergillus</taxon>
        <taxon>Aspergillus subgen. Nidulantes</taxon>
    </lineage>
</organism>
<protein>
    <submittedName>
        <fullName evidence="2">Uncharacterized protein</fullName>
    </submittedName>
</protein>
<evidence type="ECO:0000256" key="1">
    <source>
        <dbReference type="SAM" id="Phobius"/>
    </source>
</evidence>
<accession>A0ABR4JP19</accession>
<evidence type="ECO:0000313" key="3">
    <source>
        <dbReference type="Proteomes" id="UP001610444"/>
    </source>
</evidence>
<keyword evidence="1" id="KW-0812">Transmembrane</keyword>
<comment type="caution">
    <text evidence="2">The sequence shown here is derived from an EMBL/GenBank/DDBJ whole genome shotgun (WGS) entry which is preliminary data.</text>
</comment>
<feature type="transmembrane region" description="Helical" evidence="1">
    <location>
        <begin position="49"/>
        <end position="71"/>
    </location>
</feature>
<reference evidence="2 3" key="1">
    <citation type="submission" date="2024-07" db="EMBL/GenBank/DDBJ databases">
        <title>Section-level genome sequencing and comparative genomics of Aspergillus sections Usti and Cavernicolus.</title>
        <authorList>
            <consortium name="Lawrence Berkeley National Laboratory"/>
            <person name="Nybo J.L."/>
            <person name="Vesth T.C."/>
            <person name="Theobald S."/>
            <person name="Frisvad J.C."/>
            <person name="Larsen T.O."/>
            <person name="Kjaerboelling I."/>
            <person name="Rothschild-Mancinelli K."/>
            <person name="Lyhne E.K."/>
            <person name="Kogle M.E."/>
            <person name="Barry K."/>
            <person name="Clum A."/>
            <person name="Na H."/>
            <person name="Ledsgaard L."/>
            <person name="Lin J."/>
            <person name="Lipzen A."/>
            <person name="Kuo A."/>
            <person name="Riley R."/>
            <person name="Mondo S."/>
            <person name="LaButti K."/>
            <person name="Haridas S."/>
            <person name="Pangalinan J."/>
            <person name="Salamov A.A."/>
            <person name="Simmons B.A."/>
            <person name="Magnuson J.K."/>
            <person name="Chen J."/>
            <person name="Drula E."/>
            <person name="Henrissat B."/>
            <person name="Wiebenga A."/>
            <person name="Lubbers R.J."/>
            <person name="Gomes A.C."/>
            <person name="Macurrencykelacurrency M.R."/>
            <person name="Stajich J."/>
            <person name="Grigoriev I.V."/>
            <person name="Mortensen U.H."/>
            <person name="De vries R.P."/>
            <person name="Baker S.E."/>
            <person name="Andersen M.R."/>
        </authorList>
    </citation>
    <scope>NUCLEOTIDE SEQUENCE [LARGE SCALE GENOMIC DNA]</scope>
    <source>
        <strain evidence="2 3">CBS 756.74</strain>
    </source>
</reference>
<keyword evidence="3" id="KW-1185">Reference proteome</keyword>